<sequence>ECIIASNLLYVLYDLGVTYSFISYDYVNGKCFPTCLLSFDVLVSMPTATLCFQTLIIIDGHSYKADLICPPWSYLDVILGMDWLSSYHILIDCARKALILPNLKDTGFIITNQTKTALEEGA</sequence>
<name>A0A371H4J0_MUCPR</name>
<evidence type="ECO:0000313" key="1">
    <source>
        <dbReference type="EMBL" id="RDX97583.1"/>
    </source>
</evidence>
<dbReference type="AlphaFoldDB" id="A0A371H4J0"/>
<comment type="caution">
    <text evidence="1">The sequence shown here is derived from an EMBL/GenBank/DDBJ whole genome shotgun (WGS) entry which is preliminary data.</text>
</comment>
<feature type="non-terminal residue" evidence="1">
    <location>
        <position position="122"/>
    </location>
</feature>
<accession>A0A371H4J0</accession>
<dbReference type="Pfam" id="PF08284">
    <property type="entry name" value="RVP_2"/>
    <property type="match status" value="1"/>
</dbReference>
<dbReference type="OrthoDB" id="1436782at2759"/>
<gene>
    <name evidence="1" type="ORF">CR513_19637</name>
</gene>
<dbReference type="SUPFAM" id="SSF50630">
    <property type="entry name" value="Acid proteases"/>
    <property type="match status" value="1"/>
</dbReference>
<protein>
    <submittedName>
        <fullName evidence="1">Uncharacterized protein</fullName>
    </submittedName>
</protein>
<reference evidence="1" key="1">
    <citation type="submission" date="2018-05" db="EMBL/GenBank/DDBJ databases">
        <title>Draft genome of Mucuna pruriens seed.</title>
        <authorList>
            <person name="Nnadi N.E."/>
            <person name="Vos R."/>
            <person name="Hasami M.H."/>
            <person name="Devisetty U.K."/>
            <person name="Aguiy J.C."/>
        </authorList>
    </citation>
    <scope>NUCLEOTIDE SEQUENCE [LARGE SCALE GENOMIC DNA]</scope>
    <source>
        <strain evidence="1">JCA_2017</strain>
    </source>
</reference>
<feature type="non-terminal residue" evidence="1">
    <location>
        <position position="1"/>
    </location>
</feature>
<dbReference type="EMBL" id="QJKJ01003618">
    <property type="protein sequence ID" value="RDX97583.1"/>
    <property type="molecule type" value="Genomic_DNA"/>
</dbReference>
<keyword evidence="2" id="KW-1185">Reference proteome</keyword>
<dbReference type="InterPro" id="IPR021109">
    <property type="entry name" value="Peptidase_aspartic_dom_sf"/>
</dbReference>
<dbReference type="Proteomes" id="UP000257109">
    <property type="component" value="Unassembled WGS sequence"/>
</dbReference>
<organism evidence="1 2">
    <name type="scientific">Mucuna pruriens</name>
    <name type="common">Velvet bean</name>
    <name type="synonym">Dolichos pruriens</name>
    <dbReference type="NCBI Taxonomy" id="157652"/>
    <lineage>
        <taxon>Eukaryota</taxon>
        <taxon>Viridiplantae</taxon>
        <taxon>Streptophyta</taxon>
        <taxon>Embryophyta</taxon>
        <taxon>Tracheophyta</taxon>
        <taxon>Spermatophyta</taxon>
        <taxon>Magnoliopsida</taxon>
        <taxon>eudicotyledons</taxon>
        <taxon>Gunneridae</taxon>
        <taxon>Pentapetalae</taxon>
        <taxon>rosids</taxon>
        <taxon>fabids</taxon>
        <taxon>Fabales</taxon>
        <taxon>Fabaceae</taxon>
        <taxon>Papilionoideae</taxon>
        <taxon>50 kb inversion clade</taxon>
        <taxon>NPAAA clade</taxon>
        <taxon>indigoferoid/millettioid clade</taxon>
        <taxon>Phaseoleae</taxon>
        <taxon>Mucuna</taxon>
    </lineage>
</organism>
<proteinExistence type="predicted"/>
<dbReference type="Gene3D" id="2.40.70.10">
    <property type="entry name" value="Acid Proteases"/>
    <property type="match status" value="1"/>
</dbReference>
<evidence type="ECO:0000313" key="2">
    <source>
        <dbReference type="Proteomes" id="UP000257109"/>
    </source>
</evidence>